<dbReference type="GO" id="GO:0000398">
    <property type="term" value="P:mRNA splicing, via spliceosome"/>
    <property type="evidence" value="ECO:0007669"/>
    <property type="project" value="TreeGrafter"/>
</dbReference>
<feature type="region of interest" description="Disordered" evidence="2">
    <location>
        <begin position="73"/>
        <end position="111"/>
    </location>
</feature>
<dbReference type="GO" id="GO:0003723">
    <property type="term" value="F:RNA binding"/>
    <property type="evidence" value="ECO:0007669"/>
    <property type="project" value="TreeGrafter"/>
</dbReference>
<dbReference type="Pfam" id="PF09736">
    <property type="entry name" value="Bud13"/>
    <property type="match status" value="1"/>
</dbReference>
<dbReference type="GO" id="GO:0070274">
    <property type="term" value="C:RES complex"/>
    <property type="evidence" value="ECO:0007669"/>
    <property type="project" value="TreeGrafter"/>
</dbReference>
<proteinExistence type="inferred from homology"/>
<accession>A0A1D2AD31</accession>
<feature type="region of interest" description="Disordered" evidence="2">
    <location>
        <begin position="1"/>
        <end position="61"/>
    </location>
</feature>
<feature type="compositionally biased region" description="Acidic residues" evidence="2">
    <location>
        <begin position="90"/>
        <end position="104"/>
    </location>
</feature>
<sequence length="464" mass="50716">MASVFTGLSSLRKKEERPREETEASKALNQYLAQKYGAGSNGAAEKPRKKKKKKAAPSASAVRVVDLDVTGYHDLTGEGAAPGPMRPTYDSDEPAEEAIDEEEGPVIANPEEAARLQRIAEQERNFYEQAGDGSGWQAINAAAGGAAADSSPPRRRPARHDSPDASPPRRRAARHDSPDASPPRRAAARRDSLDASPPRRTGLESRGDPSLPMLPGRESSRLQQRPRQPGASGPHQEEPGAHKMSDGTRAGMVSGRDVAHEMALKREAEARRFAAMGEDASGRGAQTVYRDATGTRVTREEFVEGQQKARRKAEYEEEGSLAWGGGLKQRQEAEERAQAMREEASKPFARSRDDAELDGAARAALRWGDPMAHLVKRGAADLEALAPALDAALQGSGFLVPQEVPPHSWLRRGLGPPPNRYGIRPGRHWDGVDRSNGFEVDMFKRRNELKRRGQEAFQWAQEDM</sequence>
<evidence type="ECO:0000256" key="2">
    <source>
        <dbReference type="SAM" id="MobiDB-lite"/>
    </source>
</evidence>
<reference evidence="3" key="1">
    <citation type="submission" date="2015-08" db="EMBL/GenBank/DDBJ databases">
        <authorList>
            <person name="Babu N.S."/>
            <person name="Beckwith C.J."/>
            <person name="Beseler K.G."/>
            <person name="Brison A."/>
            <person name="Carone J.V."/>
            <person name="Caskin T.P."/>
            <person name="Diamond M."/>
            <person name="Durham M.E."/>
            <person name="Foxe J.M."/>
            <person name="Go M."/>
            <person name="Henderson B.A."/>
            <person name="Jones I.B."/>
            <person name="McGettigan J.A."/>
            <person name="Micheletti S.J."/>
            <person name="Nasrallah M.E."/>
            <person name="Ortiz D."/>
            <person name="Piller C.R."/>
            <person name="Privatt S.R."/>
            <person name="Schneider S.L."/>
            <person name="Sharp S."/>
            <person name="Smith T.C."/>
            <person name="Stanton J.D."/>
            <person name="Ullery H.E."/>
            <person name="Wilson R.J."/>
            <person name="Serrano M.G."/>
            <person name="Buck G."/>
            <person name="Lee V."/>
            <person name="Wang Y."/>
            <person name="Carvalho R."/>
            <person name="Voegtly L."/>
            <person name="Shi R."/>
            <person name="Duckworth R."/>
            <person name="Johnson A."/>
            <person name="Loviza R."/>
            <person name="Walstead R."/>
            <person name="Shah Z."/>
            <person name="Kiflezghi M."/>
            <person name="Wade K."/>
            <person name="Ball S.L."/>
            <person name="Bradley K.W."/>
            <person name="Asai D.J."/>
            <person name="Bowman C.A."/>
            <person name="Russell D.A."/>
            <person name="Pope W.H."/>
            <person name="Jacobs-Sera D."/>
            <person name="Hendrix R.W."/>
            <person name="Hatfull G.F."/>
        </authorList>
    </citation>
    <scope>NUCLEOTIDE SEQUENCE</scope>
</reference>
<gene>
    <name evidence="3" type="ORF">g.36543</name>
</gene>
<feature type="compositionally biased region" description="Basic and acidic residues" evidence="2">
    <location>
        <begin position="329"/>
        <end position="354"/>
    </location>
</feature>
<dbReference type="GO" id="GO:0005684">
    <property type="term" value="C:U2-type spliceosomal complex"/>
    <property type="evidence" value="ECO:0007669"/>
    <property type="project" value="TreeGrafter"/>
</dbReference>
<feature type="compositionally biased region" description="Basic and acidic residues" evidence="2">
    <location>
        <begin position="235"/>
        <end position="246"/>
    </location>
</feature>
<organism evidence="3">
    <name type="scientific">Auxenochlorella protothecoides</name>
    <name type="common">Green microalga</name>
    <name type="synonym">Chlorella protothecoides</name>
    <dbReference type="NCBI Taxonomy" id="3075"/>
    <lineage>
        <taxon>Eukaryota</taxon>
        <taxon>Viridiplantae</taxon>
        <taxon>Chlorophyta</taxon>
        <taxon>core chlorophytes</taxon>
        <taxon>Trebouxiophyceae</taxon>
        <taxon>Chlorellales</taxon>
        <taxon>Chlorellaceae</taxon>
        <taxon>Auxenochlorella</taxon>
    </lineage>
</organism>
<comment type="similarity">
    <text evidence="1">Belongs to the CWC26 family.</text>
</comment>
<evidence type="ECO:0008006" key="4">
    <source>
        <dbReference type="Google" id="ProtNLM"/>
    </source>
</evidence>
<feature type="region of interest" description="Disordered" evidence="2">
    <location>
        <begin position="299"/>
        <end position="355"/>
    </location>
</feature>
<evidence type="ECO:0000256" key="1">
    <source>
        <dbReference type="ARBA" id="ARBA00011069"/>
    </source>
</evidence>
<feature type="compositionally biased region" description="Basic and acidic residues" evidence="2">
    <location>
        <begin position="12"/>
        <end position="24"/>
    </location>
</feature>
<dbReference type="PANTHER" id="PTHR31809:SF0">
    <property type="entry name" value="BUD13 HOMOLOG"/>
    <property type="match status" value="1"/>
</dbReference>
<dbReference type="AlphaFoldDB" id="A0A1D2AD31"/>
<evidence type="ECO:0000313" key="3">
    <source>
        <dbReference type="EMBL" id="JAT77126.1"/>
    </source>
</evidence>
<protein>
    <recommendedName>
        <fullName evidence="4">BUD13-like protein</fullName>
    </recommendedName>
</protein>
<feature type="compositionally biased region" description="Low complexity" evidence="2">
    <location>
        <begin position="141"/>
        <end position="151"/>
    </location>
</feature>
<dbReference type="InterPro" id="IPR018609">
    <property type="entry name" value="Bud13"/>
</dbReference>
<dbReference type="InterPro" id="IPR051112">
    <property type="entry name" value="CWC26_splicing_factor"/>
</dbReference>
<name>A0A1D2AD31_AUXPR</name>
<dbReference type="EMBL" id="GDKF01001496">
    <property type="protein sequence ID" value="JAT77126.1"/>
    <property type="molecule type" value="Transcribed_RNA"/>
</dbReference>
<feature type="region of interest" description="Disordered" evidence="2">
    <location>
        <begin position="126"/>
        <end position="259"/>
    </location>
</feature>
<dbReference type="PANTHER" id="PTHR31809">
    <property type="entry name" value="BUD13 HOMOLOG"/>
    <property type="match status" value="1"/>
</dbReference>